<sequence length="128" mass="13799">MNWMIVSILSCCGLLMGALAVNGYTQKIEPFLWLLFAVVTALVVARNVEGKIFLHGLYIGILWGVLNGLSQCAFFDSYIANNPSLKENFDKVTFMPARFFPLLTGPVIGVAVGVALGGICLVAKKMVG</sequence>
<feature type="transmembrane region" description="Helical" evidence="1">
    <location>
        <begin position="99"/>
        <end position="123"/>
    </location>
</feature>
<proteinExistence type="predicted"/>
<dbReference type="EMBL" id="BAABFA010000018">
    <property type="protein sequence ID" value="GAA4467869.1"/>
    <property type="molecule type" value="Genomic_DNA"/>
</dbReference>
<keyword evidence="1" id="KW-0812">Transmembrane</keyword>
<name>A0ABP8NMF2_9BACT</name>
<feature type="transmembrane region" description="Helical" evidence="1">
    <location>
        <begin position="57"/>
        <end position="79"/>
    </location>
</feature>
<organism evidence="2 3">
    <name type="scientific">Nemorincola caseinilytica</name>
    <dbReference type="NCBI Taxonomy" id="2054315"/>
    <lineage>
        <taxon>Bacteria</taxon>
        <taxon>Pseudomonadati</taxon>
        <taxon>Bacteroidota</taxon>
        <taxon>Chitinophagia</taxon>
        <taxon>Chitinophagales</taxon>
        <taxon>Chitinophagaceae</taxon>
        <taxon>Nemorincola</taxon>
    </lineage>
</organism>
<feature type="transmembrane region" description="Helical" evidence="1">
    <location>
        <begin position="30"/>
        <end position="45"/>
    </location>
</feature>
<keyword evidence="3" id="KW-1185">Reference proteome</keyword>
<reference evidence="3" key="1">
    <citation type="journal article" date="2019" name="Int. J. Syst. Evol. Microbiol.">
        <title>The Global Catalogue of Microorganisms (GCM) 10K type strain sequencing project: providing services to taxonomists for standard genome sequencing and annotation.</title>
        <authorList>
            <consortium name="The Broad Institute Genomics Platform"/>
            <consortium name="The Broad Institute Genome Sequencing Center for Infectious Disease"/>
            <person name="Wu L."/>
            <person name="Ma J."/>
        </authorList>
    </citation>
    <scope>NUCLEOTIDE SEQUENCE [LARGE SCALE GENOMIC DNA]</scope>
    <source>
        <strain evidence="3">JCM 32105</strain>
    </source>
</reference>
<dbReference type="Proteomes" id="UP001500067">
    <property type="component" value="Unassembled WGS sequence"/>
</dbReference>
<accession>A0ABP8NMF2</accession>
<evidence type="ECO:0000256" key="1">
    <source>
        <dbReference type="SAM" id="Phobius"/>
    </source>
</evidence>
<keyword evidence="1" id="KW-1133">Transmembrane helix</keyword>
<evidence type="ECO:0000313" key="3">
    <source>
        <dbReference type="Proteomes" id="UP001500067"/>
    </source>
</evidence>
<evidence type="ECO:0000313" key="2">
    <source>
        <dbReference type="EMBL" id="GAA4467869.1"/>
    </source>
</evidence>
<keyword evidence="1" id="KW-0472">Membrane</keyword>
<comment type="caution">
    <text evidence="2">The sequence shown here is derived from an EMBL/GenBank/DDBJ whole genome shotgun (WGS) entry which is preliminary data.</text>
</comment>
<evidence type="ECO:0008006" key="4">
    <source>
        <dbReference type="Google" id="ProtNLM"/>
    </source>
</evidence>
<gene>
    <name evidence="2" type="ORF">GCM10023093_24410</name>
</gene>
<protein>
    <recommendedName>
        <fullName evidence="4">SpoVA/SpoVAEb family sporulation membrane protein</fullName>
    </recommendedName>
</protein>